<evidence type="ECO:0000256" key="6">
    <source>
        <dbReference type="ARBA" id="ARBA00022702"/>
    </source>
</evidence>
<keyword evidence="8" id="KW-0732">Signal</keyword>
<comment type="function">
    <text evidence="1">Somatostatin inhibits the release of somatotropin.</text>
</comment>
<comment type="similarity">
    <text evidence="3">Belongs to the somatostatin family.</text>
</comment>
<evidence type="ECO:0000256" key="7">
    <source>
        <dbReference type="ARBA" id="ARBA00023157"/>
    </source>
</evidence>
<dbReference type="AlphaFoldDB" id="A0A9D3PDV5"/>
<comment type="caution">
    <text evidence="10">The sequence shown here is derived from an EMBL/GenBank/DDBJ whole genome shotgun (WGS) entry which is preliminary data.</text>
</comment>
<evidence type="ECO:0000256" key="1">
    <source>
        <dbReference type="ARBA" id="ARBA00003524"/>
    </source>
</evidence>
<evidence type="ECO:0000313" key="11">
    <source>
        <dbReference type="Proteomes" id="UP001046870"/>
    </source>
</evidence>
<dbReference type="Pfam" id="PF03002">
    <property type="entry name" value="Somatostatin"/>
    <property type="match status" value="1"/>
</dbReference>
<evidence type="ECO:0000313" key="10">
    <source>
        <dbReference type="EMBL" id="KAG7456982.1"/>
    </source>
</evidence>
<dbReference type="GO" id="GO:0030334">
    <property type="term" value="P:regulation of cell migration"/>
    <property type="evidence" value="ECO:0007669"/>
    <property type="project" value="TreeGrafter"/>
</dbReference>
<feature type="signal peptide" evidence="8">
    <location>
        <begin position="1"/>
        <end position="24"/>
    </location>
</feature>
<comment type="subcellular location">
    <subcellularLocation>
        <location evidence="2">Secreted</location>
    </subcellularLocation>
</comment>
<dbReference type="InterPro" id="IPR018142">
    <property type="entry name" value="Somatostatin/Cortistatin_C"/>
</dbReference>
<dbReference type="EMBL" id="JAFDVH010000022">
    <property type="protein sequence ID" value="KAG7456982.1"/>
    <property type="molecule type" value="Genomic_DNA"/>
</dbReference>
<evidence type="ECO:0000259" key="9">
    <source>
        <dbReference type="Pfam" id="PF03002"/>
    </source>
</evidence>
<feature type="chain" id="PRO_5039173224" description="Somatostatin/Cortistatin C-terminal domain-containing protein" evidence="8">
    <location>
        <begin position="25"/>
        <end position="114"/>
    </location>
</feature>
<sequence>MLSPRTQCAFVLVYLALAVSSLSGALPDIRLHQLLQGSPIASAGKQDLARYTLGELLTEFARSNNEALASDDIVRGNEQEELRMEVERDTSDLLDPRARKAGCRNYFWKGPTAC</sequence>
<name>A0A9D3PDV5_MEGAT</name>
<keyword evidence="6" id="KW-0372">Hormone</keyword>
<evidence type="ECO:0000256" key="3">
    <source>
        <dbReference type="ARBA" id="ARBA00008327"/>
    </source>
</evidence>
<protein>
    <recommendedName>
        <fullName evidence="9">Somatostatin/Cortistatin C-terminal domain-containing protein</fullName>
    </recommendedName>
</protein>
<dbReference type="GO" id="GO:0005615">
    <property type="term" value="C:extracellular space"/>
    <property type="evidence" value="ECO:0007669"/>
    <property type="project" value="TreeGrafter"/>
</dbReference>
<dbReference type="InterPro" id="IPR004250">
    <property type="entry name" value="Somatostatin"/>
</dbReference>
<accession>A0A9D3PDV5</accession>
<dbReference type="OrthoDB" id="9948948at2759"/>
<evidence type="ECO:0000256" key="4">
    <source>
        <dbReference type="ARBA" id="ARBA00022525"/>
    </source>
</evidence>
<proteinExistence type="inferred from homology"/>
<keyword evidence="4" id="KW-0964">Secreted</keyword>
<evidence type="ECO:0000256" key="8">
    <source>
        <dbReference type="SAM" id="SignalP"/>
    </source>
</evidence>
<evidence type="ECO:0000256" key="5">
    <source>
        <dbReference type="ARBA" id="ARBA00022685"/>
    </source>
</evidence>
<dbReference type="PANTHER" id="PTHR10558">
    <property type="entry name" value="SOMATOSTATIN"/>
    <property type="match status" value="1"/>
</dbReference>
<dbReference type="GO" id="GO:0005179">
    <property type="term" value="F:hormone activity"/>
    <property type="evidence" value="ECO:0007669"/>
    <property type="project" value="UniProtKB-KW"/>
</dbReference>
<evidence type="ECO:0000256" key="2">
    <source>
        <dbReference type="ARBA" id="ARBA00004613"/>
    </source>
</evidence>
<keyword evidence="11" id="KW-1185">Reference proteome</keyword>
<reference evidence="10" key="1">
    <citation type="submission" date="2021-01" db="EMBL/GenBank/DDBJ databases">
        <authorList>
            <person name="Zahm M."/>
            <person name="Roques C."/>
            <person name="Cabau C."/>
            <person name="Klopp C."/>
            <person name="Donnadieu C."/>
            <person name="Jouanno E."/>
            <person name="Lampietro C."/>
            <person name="Louis A."/>
            <person name="Herpin A."/>
            <person name="Echchiki A."/>
            <person name="Berthelot C."/>
            <person name="Parey E."/>
            <person name="Roest-Crollius H."/>
            <person name="Braasch I."/>
            <person name="Postlethwait J."/>
            <person name="Bobe J."/>
            <person name="Montfort J."/>
            <person name="Bouchez O."/>
            <person name="Begum T."/>
            <person name="Mejri S."/>
            <person name="Adams A."/>
            <person name="Chen W.-J."/>
            <person name="Guiguen Y."/>
        </authorList>
    </citation>
    <scope>NUCLEOTIDE SEQUENCE</scope>
    <source>
        <strain evidence="10">YG-15Mar2019-1</strain>
        <tissue evidence="10">Brain</tissue>
    </source>
</reference>
<keyword evidence="5" id="KW-0165">Cleavage on pair of basic residues</keyword>
<dbReference type="PANTHER" id="PTHR10558:SF2">
    <property type="entry name" value="SOMATOSTATIN"/>
    <property type="match status" value="1"/>
</dbReference>
<organism evidence="10 11">
    <name type="scientific">Megalops atlanticus</name>
    <name type="common">Tarpon</name>
    <name type="synonym">Clupea gigantea</name>
    <dbReference type="NCBI Taxonomy" id="7932"/>
    <lineage>
        <taxon>Eukaryota</taxon>
        <taxon>Metazoa</taxon>
        <taxon>Chordata</taxon>
        <taxon>Craniata</taxon>
        <taxon>Vertebrata</taxon>
        <taxon>Euteleostomi</taxon>
        <taxon>Actinopterygii</taxon>
        <taxon>Neopterygii</taxon>
        <taxon>Teleostei</taxon>
        <taxon>Elopiformes</taxon>
        <taxon>Megalopidae</taxon>
        <taxon>Megalops</taxon>
    </lineage>
</organism>
<dbReference type="Proteomes" id="UP001046870">
    <property type="component" value="Chromosome 22"/>
</dbReference>
<gene>
    <name evidence="10" type="ORF">MATL_G00241650</name>
</gene>
<feature type="domain" description="Somatostatin/Cortistatin C-terminal" evidence="9">
    <location>
        <begin position="97"/>
        <end position="114"/>
    </location>
</feature>
<keyword evidence="7" id="KW-1015">Disulfide bond</keyword>